<feature type="region of interest" description="Disordered" evidence="1">
    <location>
        <begin position="102"/>
        <end position="121"/>
    </location>
</feature>
<dbReference type="EMBL" id="PQXO01000020">
    <property type="protein sequence ID" value="TGO91726.1"/>
    <property type="molecule type" value="Genomic_DNA"/>
</dbReference>
<evidence type="ECO:0000256" key="1">
    <source>
        <dbReference type="SAM" id="MobiDB-lite"/>
    </source>
</evidence>
<dbReference type="Proteomes" id="UP000297280">
    <property type="component" value="Unassembled WGS sequence"/>
</dbReference>
<accession>A0A4Z1L4W8</accession>
<sequence length="121" mass="13558">MRKRALGERDDDQVTGDGNRRTNPQQCLERSERLQGLQSIGMSAMQGKERRIQVCDGNGNRNSDAPPGLLQFDASLLGYKIMLERLDQSFDAMNHAIESPLQIQHEISDEPAQFATSDGKR</sequence>
<organism evidence="2 3">
    <name type="scientific">Botrytis porri</name>
    <dbReference type="NCBI Taxonomy" id="87229"/>
    <lineage>
        <taxon>Eukaryota</taxon>
        <taxon>Fungi</taxon>
        <taxon>Dikarya</taxon>
        <taxon>Ascomycota</taxon>
        <taxon>Pezizomycotina</taxon>
        <taxon>Leotiomycetes</taxon>
        <taxon>Helotiales</taxon>
        <taxon>Sclerotiniaceae</taxon>
        <taxon>Botrytis</taxon>
    </lineage>
</organism>
<dbReference type="AlphaFoldDB" id="A0A4Z1L4W8"/>
<gene>
    <name evidence="2" type="ORF">BPOR_0020g00210</name>
</gene>
<feature type="region of interest" description="Disordered" evidence="1">
    <location>
        <begin position="1"/>
        <end position="32"/>
    </location>
</feature>
<evidence type="ECO:0000313" key="3">
    <source>
        <dbReference type="Proteomes" id="UP000297280"/>
    </source>
</evidence>
<keyword evidence="3" id="KW-1185">Reference proteome</keyword>
<evidence type="ECO:0000313" key="2">
    <source>
        <dbReference type="EMBL" id="TGO91726.1"/>
    </source>
</evidence>
<reference evidence="2 3" key="1">
    <citation type="submission" date="2017-12" db="EMBL/GenBank/DDBJ databases">
        <title>Comparative genomics of Botrytis spp.</title>
        <authorList>
            <person name="Valero-Jimenez C.A."/>
            <person name="Tapia P."/>
            <person name="Veloso J."/>
            <person name="Silva-Moreno E."/>
            <person name="Staats M."/>
            <person name="Valdes J.H."/>
            <person name="Van Kan J.A.L."/>
        </authorList>
    </citation>
    <scope>NUCLEOTIDE SEQUENCE [LARGE SCALE GENOMIC DNA]</scope>
    <source>
        <strain evidence="2 3">MUCL3349</strain>
    </source>
</reference>
<name>A0A4Z1L4W8_9HELO</name>
<dbReference type="OrthoDB" id="3524915at2759"/>
<comment type="caution">
    <text evidence="2">The sequence shown here is derived from an EMBL/GenBank/DDBJ whole genome shotgun (WGS) entry which is preliminary data.</text>
</comment>
<proteinExistence type="predicted"/>
<protein>
    <submittedName>
        <fullName evidence="2">Uncharacterized protein</fullName>
    </submittedName>
</protein>